<dbReference type="InterPro" id="IPR014780">
    <property type="entry name" value="tRNA_psdUridine_synth_TruB"/>
</dbReference>
<dbReference type="InterPro" id="IPR032819">
    <property type="entry name" value="TruB_C"/>
</dbReference>
<dbReference type="AlphaFoldDB" id="A0A0R2G0T1"/>
<dbReference type="PANTHER" id="PTHR13767">
    <property type="entry name" value="TRNA-PSEUDOURIDINE SYNTHASE"/>
    <property type="match status" value="1"/>
</dbReference>
<dbReference type="OrthoDB" id="9802309at2"/>
<keyword evidence="4 5" id="KW-0413">Isomerase</keyword>
<dbReference type="PANTHER" id="PTHR13767:SF2">
    <property type="entry name" value="PSEUDOURIDYLATE SYNTHASE TRUB1"/>
    <property type="match status" value="1"/>
</dbReference>
<dbReference type="EMBL" id="JQAT01000001">
    <property type="protein sequence ID" value="KRN29600.1"/>
    <property type="molecule type" value="Genomic_DNA"/>
</dbReference>
<dbReference type="SUPFAM" id="SSF55120">
    <property type="entry name" value="Pseudouridine synthase"/>
    <property type="match status" value="1"/>
</dbReference>
<dbReference type="GO" id="GO:0031119">
    <property type="term" value="P:tRNA pseudouridine synthesis"/>
    <property type="evidence" value="ECO:0007669"/>
    <property type="project" value="UniProtKB-UniRule"/>
</dbReference>
<proteinExistence type="inferred from homology"/>
<dbReference type="GO" id="GO:0003723">
    <property type="term" value="F:RNA binding"/>
    <property type="evidence" value="ECO:0007669"/>
    <property type="project" value="InterPro"/>
</dbReference>
<sequence>MDGIIPLYKPRGMTSFDCVAKVRRIVNQRRVGHSGTLDPDVDGVLPICVGQATKVVELLMNSGKTYQGEVTLGFATTTEDLSGDTIATKPVESEVPAAQIDTVLQGMLGENIQIPPMYSAVKVNGRRLYEYARAGETVERPQRKVVISRFERDGAIDYSPEKQRERFKFQVDCSKGTYVRTLAVDVGKQLGYPAVMSDLTRLKSGGFQLGQCVTLAQLAEHKEDGTLSEIMQPLDWALRAFPRVALTAEEWAQVRNGVFLELNQTAPKVSLAYEGHIKALYQLMDGKKNVYRPDKMFLQNEGVAD</sequence>
<evidence type="ECO:0000256" key="4">
    <source>
        <dbReference type="ARBA" id="ARBA00023235"/>
    </source>
</evidence>
<comment type="caution">
    <text evidence="9">The sequence shown here is derived from an EMBL/GenBank/DDBJ whole genome shotgun (WGS) entry which is preliminary data.</text>
</comment>
<feature type="domain" description="Pseudouridine synthase II N-terminal" evidence="6">
    <location>
        <begin position="23"/>
        <end position="179"/>
    </location>
</feature>
<evidence type="ECO:0000259" key="7">
    <source>
        <dbReference type="Pfam" id="PF16198"/>
    </source>
</evidence>
<gene>
    <name evidence="5" type="primary">truB</name>
    <name evidence="8" type="ORF">IV38_GL000486</name>
    <name evidence="9" type="ORF">IV40_GL000182</name>
</gene>
<dbReference type="Proteomes" id="UP000051645">
    <property type="component" value="Unassembled WGS sequence"/>
</dbReference>
<dbReference type="FunFam" id="3.30.2350.10:FF:000011">
    <property type="entry name" value="tRNA pseudouridine synthase B"/>
    <property type="match status" value="1"/>
</dbReference>
<dbReference type="Pfam" id="PF01509">
    <property type="entry name" value="TruB_N"/>
    <property type="match status" value="1"/>
</dbReference>
<evidence type="ECO:0000256" key="2">
    <source>
        <dbReference type="ARBA" id="ARBA00005642"/>
    </source>
</evidence>
<evidence type="ECO:0000313" key="11">
    <source>
        <dbReference type="Proteomes" id="UP000051751"/>
    </source>
</evidence>
<evidence type="ECO:0000313" key="8">
    <source>
        <dbReference type="EMBL" id="KRN29600.1"/>
    </source>
</evidence>
<evidence type="ECO:0000313" key="10">
    <source>
        <dbReference type="Proteomes" id="UP000051645"/>
    </source>
</evidence>
<dbReference type="Pfam" id="PF16198">
    <property type="entry name" value="TruB_C_2"/>
    <property type="match status" value="1"/>
</dbReference>
<feature type="active site" description="Nucleophile" evidence="5">
    <location>
        <position position="38"/>
    </location>
</feature>
<evidence type="ECO:0000256" key="1">
    <source>
        <dbReference type="ARBA" id="ARBA00000385"/>
    </source>
</evidence>
<dbReference type="PATRIC" id="fig|81857.3.peg.490"/>
<comment type="similarity">
    <text evidence="2 5">Belongs to the pseudouridine synthase TruB family. Type 1 subfamily.</text>
</comment>
<feature type="domain" description="tRNA pseudouridylate synthase B C-terminal" evidence="7">
    <location>
        <begin position="180"/>
        <end position="238"/>
    </location>
</feature>
<dbReference type="GO" id="GO:0160148">
    <property type="term" value="F:tRNA pseudouridine(55) synthase activity"/>
    <property type="evidence" value="ECO:0007669"/>
    <property type="project" value="UniProtKB-EC"/>
</dbReference>
<dbReference type="EMBL" id="JQAZ01000001">
    <property type="protein sequence ID" value="KRN33870.1"/>
    <property type="molecule type" value="Genomic_DNA"/>
</dbReference>
<accession>A0A0R2G0T1</accession>
<evidence type="ECO:0000259" key="6">
    <source>
        <dbReference type="Pfam" id="PF01509"/>
    </source>
</evidence>
<protein>
    <recommendedName>
        <fullName evidence="5">tRNA pseudouridine synthase B</fullName>
        <ecNumber evidence="5">5.4.99.25</ecNumber>
    </recommendedName>
    <alternativeName>
        <fullName evidence="5">tRNA pseudouridine(55) synthase</fullName>
        <shortName evidence="5">Psi55 synthase</shortName>
    </alternativeName>
    <alternativeName>
        <fullName evidence="5">tRNA pseudouridylate synthase</fullName>
    </alternativeName>
    <alternativeName>
        <fullName evidence="5">tRNA-uridine isomerase</fullName>
    </alternativeName>
</protein>
<dbReference type="Gene3D" id="3.30.2350.10">
    <property type="entry name" value="Pseudouridine synthase"/>
    <property type="match status" value="1"/>
</dbReference>
<dbReference type="CDD" id="cd02573">
    <property type="entry name" value="PseudoU_synth_EcTruB"/>
    <property type="match status" value="1"/>
</dbReference>
<dbReference type="EC" id="5.4.99.25" evidence="5"/>
<dbReference type="GO" id="GO:1990481">
    <property type="term" value="P:mRNA pseudouridine synthesis"/>
    <property type="evidence" value="ECO:0007669"/>
    <property type="project" value="TreeGrafter"/>
</dbReference>
<organism evidence="9 10">
    <name type="scientific">Lactobacillus selangorensis</name>
    <dbReference type="NCBI Taxonomy" id="81857"/>
    <lineage>
        <taxon>Bacteria</taxon>
        <taxon>Bacillati</taxon>
        <taxon>Bacillota</taxon>
        <taxon>Bacilli</taxon>
        <taxon>Lactobacillales</taxon>
        <taxon>Lactobacillaceae</taxon>
        <taxon>Lactobacillus</taxon>
    </lineage>
</organism>
<keyword evidence="10" id="KW-1185">Reference proteome</keyword>
<dbReference type="RefSeq" id="WP_057768486.1">
    <property type="nucleotide sequence ID" value="NZ_JQAT01000001.1"/>
</dbReference>
<evidence type="ECO:0000256" key="5">
    <source>
        <dbReference type="HAMAP-Rule" id="MF_01080"/>
    </source>
</evidence>
<comment type="function">
    <text evidence="5">Responsible for synthesis of pseudouridine from uracil-55 in the psi GC loop of transfer RNAs.</text>
</comment>
<dbReference type="Proteomes" id="UP000051751">
    <property type="component" value="Unassembled WGS sequence"/>
</dbReference>
<reference evidence="10 11" key="1">
    <citation type="journal article" date="2015" name="Genome Announc.">
        <title>Expanding the biotechnology potential of lactobacilli through comparative genomics of 213 strains and associated genera.</title>
        <authorList>
            <person name="Sun Z."/>
            <person name="Harris H.M."/>
            <person name="McCann A."/>
            <person name="Guo C."/>
            <person name="Argimon S."/>
            <person name="Zhang W."/>
            <person name="Yang X."/>
            <person name="Jeffery I.B."/>
            <person name="Cooney J.C."/>
            <person name="Kagawa T.F."/>
            <person name="Liu W."/>
            <person name="Song Y."/>
            <person name="Salvetti E."/>
            <person name="Wrobel A."/>
            <person name="Rasinkangas P."/>
            <person name="Parkhill J."/>
            <person name="Rea M.C."/>
            <person name="O'Sullivan O."/>
            <person name="Ritari J."/>
            <person name="Douillard F.P."/>
            <person name="Paul Ross R."/>
            <person name="Yang R."/>
            <person name="Briner A.E."/>
            <person name="Felis G.E."/>
            <person name="de Vos W.M."/>
            <person name="Barrangou R."/>
            <person name="Klaenhammer T.R."/>
            <person name="Caufield P.W."/>
            <person name="Cui Y."/>
            <person name="Zhang H."/>
            <person name="O'Toole P.W."/>
        </authorList>
    </citation>
    <scope>NUCLEOTIDE SEQUENCE [LARGE SCALE GENOMIC DNA]</scope>
    <source>
        <strain evidence="8 11">ATCC BAA-66</strain>
        <strain evidence="9 10">DSM 13344</strain>
    </source>
</reference>
<keyword evidence="3 5" id="KW-0819">tRNA processing</keyword>
<evidence type="ECO:0000256" key="3">
    <source>
        <dbReference type="ARBA" id="ARBA00022694"/>
    </source>
</evidence>
<evidence type="ECO:0000313" key="9">
    <source>
        <dbReference type="EMBL" id="KRN33870.1"/>
    </source>
</evidence>
<name>A0A0R2G0T1_9LACO</name>
<dbReference type="HAMAP" id="MF_01080">
    <property type="entry name" value="TruB_bact"/>
    <property type="match status" value="1"/>
</dbReference>
<comment type="catalytic activity">
    <reaction evidence="1 5">
        <text>uridine(55) in tRNA = pseudouridine(55) in tRNA</text>
        <dbReference type="Rhea" id="RHEA:42532"/>
        <dbReference type="Rhea" id="RHEA-COMP:10101"/>
        <dbReference type="Rhea" id="RHEA-COMP:10102"/>
        <dbReference type="ChEBI" id="CHEBI:65314"/>
        <dbReference type="ChEBI" id="CHEBI:65315"/>
        <dbReference type="EC" id="5.4.99.25"/>
    </reaction>
</comment>
<dbReference type="InterPro" id="IPR002501">
    <property type="entry name" value="PsdUridine_synth_N"/>
</dbReference>
<dbReference type="STRING" id="81857.IV38_GL000486"/>
<dbReference type="NCBIfam" id="TIGR00431">
    <property type="entry name" value="TruB"/>
    <property type="match status" value="1"/>
</dbReference>
<dbReference type="InterPro" id="IPR020103">
    <property type="entry name" value="PsdUridine_synth_cat_dom_sf"/>
</dbReference>